<reference evidence="1 2" key="2">
    <citation type="submission" date="2012-02" db="EMBL/GenBank/DDBJ databases">
        <title>Improved High-Quality Draft sequence of Eubacterium cellulosolvens 6.</title>
        <authorList>
            <consortium name="US DOE Joint Genome Institute"/>
            <person name="Lucas S."/>
            <person name="Han J."/>
            <person name="Lapidus A."/>
            <person name="Cheng J.-F."/>
            <person name="Goodwin L."/>
            <person name="Pitluck S."/>
            <person name="Peters L."/>
            <person name="Mikhailova N."/>
            <person name="Gu W."/>
            <person name="Detter J.C."/>
            <person name="Han C."/>
            <person name="Tapia R."/>
            <person name="Land M."/>
            <person name="Hauser L."/>
            <person name="Kyrpides N."/>
            <person name="Ivanova N."/>
            <person name="Pagani I."/>
            <person name="Johnson E."/>
            <person name="Mukhopadhyay B."/>
            <person name="Anderson I."/>
            <person name="Woyke T."/>
        </authorList>
    </citation>
    <scope>NUCLEOTIDE SEQUENCE [LARGE SCALE GENOMIC DNA]</scope>
    <source>
        <strain evidence="1 2">6</strain>
    </source>
</reference>
<keyword evidence="2" id="KW-1185">Reference proteome</keyword>
<name>I5AWY8_EUBC6</name>
<dbReference type="EMBL" id="CM001487">
    <property type="protein sequence ID" value="EIM58311.1"/>
    <property type="molecule type" value="Genomic_DNA"/>
</dbReference>
<evidence type="ECO:0000313" key="1">
    <source>
        <dbReference type="EMBL" id="EIM58311.1"/>
    </source>
</evidence>
<dbReference type="Proteomes" id="UP000005753">
    <property type="component" value="Chromosome"/>
</dbReference>
<dbReference type="AlphaFoldDB" id="I5AWY8"/>
<accession>I5AWY8</accession>
<sequence length="68" mass="7305">MPVESAGNKTRIICGISGQFLFGFRCVDGNGTHQFFFRDIPYVFAADGDSAFIRIEKSGGNAGVKASQ</sequence>
<dbReference type="HOGENOM" id="CLU_2787638_0_0_9"/>
<dbReference type="STRING" id="633697.EubceDRAFT1_2598"/>
<gene>
    <name evidence="1" type="ORF">EubceDRAFT1_2598</name>
</gene>
<proteinExistence type="predicted"/>
<protein>
    <submittedName>
        <fullName evidence="1">Uncharacterized protein</fullName>
    </submittedName>
</protein>
<reference evidence="1 2" key="1">
    <citation type="submission" date="2010-08" db="EMBL/GenBank/DDBJ databases">
        <authorList>
            <consortium name="US DOE Joint Genome Institute (JGI-PGF)"/>
            <person name="Lucas S."/>
            <person name="Copeland A."/>
            <person name="Lapidus A."/>
            <person name="Cheng J.-F."/>
            <person name="Bruce D."/>
            <person name="Goodwin L."/>
            <person name="Pitluck S."/>
            <person name="Land M.L."/>
            <person name="Hauser L."/>
            <person name="Chang Y.-J."/>
            <person name="Anderson I.J."/>
            <person name="Johnson E."/>
            <person name="Mulhopadhyay B."/>
            <person name="Kyrpides N."/>
            <person name="Woyke T.J."/>
        </authorList>
    </citation>
    <scope>NUCLEOTIDE SEQUENCE [LARGE SCALE GENOMIC DNA]</scope>
    <source>
        <strain evidence="1 2">6</strain>
    </source>
</reference>
<evidence type="ECO:0000313" key="2">
    <source>
        <dbReference type="Proteomes" id="UP000005753"/>
    </source>
</evidence>
<organism evidence="1 2">
    <name type="scientific">Eubacterium cellulosolvens (strain ATCC 43171 / JCM 9499 / 6)</name>
    <name type="common">Cillobacterium cellulosolvens</name>
    <dbReference type="NCBI Taxonomy" id="633697"/>
    <lineage>
        <taxon>Bacteria</taxon>
        <taxon>Bacillati</taxon>
        <taxon>Bacillota</taxon>
        <taxon>Clostridia</taxon>
        <taxon>Eubacteriales</taxon>
        <taxon>Eubacteriaceae</taxon>
        <taxon>Eubacterium</taxon>
    </lineage>
</organism>